<dbReference type="InterPro" id="IPR020845">
    <property type="entry name" value="AMP-binding_CS"/>
</dbReference>
<protein>
    <submittedName>
        <fullName evidence="5">AMP-binding protein</fullName>
    </submittedName>
</protein>
<evidence type="ECO:0000256" key="2">
    <source>
        <dbReference type="ARBA" id="ARBA00022598"/>
    </source>
</evidence>
<dbReference type="PANTHER" id="PTHR43201">
    <property type="entry name" value="ACYL-COA SYNTHETASE"/>
    <property type="match status" value="1"/>
</dbReference>
<dbReference type="SUPFAM" id="SSF56801">
    <property type="entry name" value="Acetyl-CoA synthetase-like"/>
    <property type="match status" value="1"/>
</dbReference>
<dbReference type="Gene3D" id="2.30.38.10">
    <property type="entry name" value="Luciferase, Domain 3"/>
    <property type="match status" value="1"/>
</dbReference>
<dbReference type="Pfam" id="PF00501">
    <property type="entry name" value="AMP-binding"/>
    <property type="match status" value="1"/>
</dbReference>
<dbReference type="PROSITE" id="PS00455">
    <property type="entry name" value="AMP_BINDING"/>
    <property type="match status" value="1"/>
</dbReference>
<dbReference type="Pfam" id="PF13193">
    <property type="entry name" value="AMP-binding_C"/>
    <property type="match status" value="1"/>
</dbReference>
<dbReference type="InterPro" id="IPR045851">
    <property type="entry name" value="AMP-bd_C_sf"/>
</dbReference>
<dbReference type="Gene3D" id="3.40.50.980">
    <property type="match status" value="2"/>
</dbReference>
<proteinExistence type="inferred from homology"/>
<organism evidence="5 6">
    <name type="scientific">Azohydromonas lata</name>
    <dbReference type="NCBI Taxonomy" id="45677"/>
    <lineage>
        <taxon>Bacteria</taxon>
        <taxon>Pseudomonadati</taxon>
        <taxon>Pseudomonadota</taxon>
        <taxon>Betaproteobacteria</taxon>
        <taxon>Burkholderiales</taxon>
        <taxon>Sphaerotilaceae</taxon>
        <taxon>Azohydromonas</taxon>
    </lineage>
</organism>
<sequence length="574" mass="62969">MGIDADRALWRAETFGAGGLLCTTIGDILDQQAQERPHREALVYRYPEIGLEVRWTYRALRDKANEVAKGLMALGVRSGDKVAVLATNVPEWVLMQMALPKIGAVLVTVNTNYRRAELEYLLRQADVHTIVLIEENRGNEYLQSLKSIAPEIDAISDPERRAIQSAALPALRRAVLIGGEARRGLVAFDRLPMLGASVADEALACRQNLVKPEDVSQIQFTSGTTGAPKGAMLTYRGTLNNARLVAQRAGLAQDDRFLTAMPLFHAAGNVVNQLSMLVAGGTIIKAIAFDAVKMLSLIEQEKATVMDAVPTMYIAMLQEPRFLAGEFDVSSMRRVISGGTSIPVSLMEQLKSQWGAEPAIVFGMTEASPIIAQTLPEDSFELRSTTVGRPLPFTEVKIVDSEGGVVGHGQPGELLVRGYNVMKGYYKMPEQTARAIDAEGWLHSGDMASMDGRGYIRIVGRIKDMLIRGGENVYPAEVEGFLMRHPKVRQAEVVGVPDPYMGEEGAAFVRLKEGESMAEQEVIDYCRANLSRHKLPKYIRFIDAFPLTPSGKVKKFELRAQLIEELGLDATLKG</sequence>
<keyword evidence="2" id="KW-0436">Ligase</keyword>
<evidence type="ECO:0000259" key="3">
    <source>
        <dbReference type="Pfam" id="PF00501"/>
    </source>
</evidence>
<gene>
    <name evidence="5" type="ORF">SM757_25285</name>
</gene>
<accession>A0ABU5IM10</accession>
<evidence type="ECO:0000313" key="6">
    <source>
        <dbReference type="Proteomes" id="UP001293718"/>
    </source>
</evidence>
<feature type="domain" description="AMP-binding enzyme C-terminal" evidence="4">
    <location>
        <begin position="477"/>
        <end position="552"/>
    </location>
</feature>
<feature type="domain" description="AMP-dependent synthetase/ligase" evidence="3">
    <location>
        <begin position="29"/>
        <end position="426"/>
    </location>
</feature>
<dbReference type="EMBL" id="JAXOJX010000053">
    <property type="protein sequence ID" value="MDZ5459901.1"/>
    <property type="molecule type" value="Genomic_DNA"/>
</dbReference>
<evidence type="ECO:0000259" key="4">
    <source>
        <dbReference type="Pfam" id="PF13193"/>
    </source>
</evidence>
<evidence type="ECO:0000256" key="1">
    <source>
        <dbReference type="ARBA" id="ARBA00006432"/>
    </source>
</evidence>
<dbReference type="InterPro" id="IPR025110">
    <property type="entry name" value="AMP-bd_C"/>
</dbReference>
<dbReference type="InterPro" id="IPR000873">
    <property type="entry name" value="AMP-dep_synth/lig_dom"/>
</dbReference>
<keyword evidence="6" id="KW-1185">Reference proteome</keyword>
<comment type="similarity">
    <text evidence="1">Belongs to the ATP-dependent AMP-binding enzyme family.</text>
</comment>
<name>A0ABU5IM10_9BURK</name>
<dbReference type="RefSeq" id="WP_322467517.1">
    <property type="nucleotide sequence ID" value="NZ_JAXOJX010000053.1"/>
</dbReference>
<dbReference type="Proteomes" id="UP001293718">
    <property type="component" value="Unassembled WGS sequence"/>
</dbReference>
<comment type="caution">
    <text evidence="5">The sequence shown here is derived from an EMBL/GenBank/DDBJ whole genome shotgun (WGS) entry which is preliminary data.</text>
</comment>
<evidence type="ECO:0000313" key="5">
    <source>
        <dbReference type="EMBL" id="MDZ5459901.1"/>
    </source>
</evidence>
<reference evidence="5 6" key="1">
    <citation type="submission" date="2023-11" db="EMBL/GenBank/DDBJ databases">
        <title>Draft genome of Azohydromonas lata strain H1 (DSM1123), a polyhydroxyalkanoate producer.</title>
        <authorList>
            <person name="Traversa D."/>
            <person name="D'Addabbo P."/>
            <person name="Pazzani C."/>
            <person name="Manzari C."/>
            <person name="Chiara M."/>
            <person name="Scrascia M."/>
        </authorList>
    </citation>
    <scope>NUCLEOTIDE SEQUENCE [LARGE SCALE GENOMIC DNA]</scope>
    <source>
        <strain evidence="5 6">H1</strain>
    </source>
</reference>
<dbReference type="Gene3D" id="3.30.300.30">
    <property type="match status" value="1"/>
</dbReference>
<dbReference type="PANTHER" id="PTHR43201:SF5">
    <property type="entry name" value="MEDIUM-CHAIN ACYL-COA LIGASE ACSF2, MITOCHONDRIAL"/>
    <property type="match status" value="1"/>
</dbReference>